<dbReference type="EMBL" id="JAUCMV010000005">
    <property type="protein sequence ID" value="KAK0399221.1"/>
    <property type="molecule type" value="Genomic_DNA"/>
</dbReference>
<comment type="caution">
    <text evidence="2">The sequence shown here is derived from an EMBL/GenBank/DDBJ whole genome shotgun (WGS) entry which is preliminary data.</text>
</comment>
<proteinExistence type="predicted"/>
<protein>
    <submittedName>
        <fullName evidence="2">Uncharacterized protein</fullName>
    </submittedName>
</protein>
<reference evidence="2" key="1">
    <citation type="submission" date="2023-06" db="EMBL/GenBank/DDBJ databases">
        <title>Genomic analysis of the entomopathogenic nematode Steinernema hermaphroditum.</title>
        <authorList>
            <person name="Schwarz E.M."/>
            <person name="Heppert J.K."/>
            <person name="Baniya A."/>
            <person name="Schwartz H.T."/>
            <person name="Tan C.-H."/>
            <person name="Antoshechkin I."/>
            <person name="Sternberg P.W."/>
            <person name="Goodrich-Blair H."/>
            <person name="Dillman A.R."/>
        </authorList>
    </citation>
    <scope>NUCLEOTIDE SEQUENCE</scope>
    <source>
        <strain evidence="2">PS9179</strain>
        <tissue evidence="2">Whole animal</tissue>
    </source>
</reference>
<evidence type="ECO:0000256" key="1">
    <source>
        <dbReference type="SAM" id="MobiDB-lite"/>
    </source>
</evidence>
<accession>A0AA39H5Q4</accession>
<gene>
    <name evidence="2" type="ORF">QR680_002944</name>
</gene>
<evidence type="ECO:0000313" key="2">
    <source>
        <dbReference type="EMBL" id="KAK0399221.1"/>
    </source>
</evidence>
<feature type="compositionally biased region" description="Polar residues" evidence="1">
    <location>
        <begin position="38"/>
        <end position="56"/>
    </location>
</feature>
<keyword evidence="3" id="KW-1185">Reference proteome</keyword>
<name>A0AA39H5Q4_9BILA</name>
<organism evidence="2 3">
    <name type="scientific">Steinernema hermaphroditum</name>
    <dbReference type="NCBI Taxonomy" id="289476"/>
    <lineage>
        <taxon>Eukaryota</taxon>
        <taxon>Metazoa</taxon>
        <taxon>Ecdysozoa</taxon>
        <taxon>Nematoda</taxon>
        <taxon>Chromadorea</taxon>
        <taxon>Rhabditida</taxon>
        <taxon>Tylenchina</taxon>
        <taxon>Panagrolaimomorpha</taxon>
        <taxon>Strongyloidoidea</taxon>
        <taxon>Steinernematidae</taxon>
        <taxon>Steinernema</taxon>
    </lineage>
</organism>
<dbReference type="PROSITE" id="PS51257">
    <property type="entry name" value="PROKAR_LIPOPROTEIN"/>
    <property type="match status" value="1"/>
</dbReference>
<evidence type="ECO:0000313" key="3">
    <source>
        <dbReference type="Proteomes" id="UP001175271"/>
    </source>
</evidence>
<dbReference type="Proteomes" id="UP001175271">
    <property type="component" value="Unassembled WGS sequence"/>
</dbReference>
<dbReference type="AlphaFoldDB" id="A0AA39H5Q4"/>
<feature type="region of interest" description="Disordered" evidence="1">
    <location>
        <begin position="37"/>
        <end position="66"/>
    </location>
</feature>
<sequence length="151" mass="16456">MPIDRRSAAPRLCPVHPITNGSLGCGGLKPTAGVASDVNPSTVAQPTNRTARSCSGDSGGINKRREKRLVREATADRTTTVRRAARGAVRTLVAHCTRKENTRDVQVIPPACFVLRPSSSPQPPKRRRFATINALNVRRSLNWNLERLRAA</sequence>